<organism evidence="3 4">
    <name type="scientific">Cylicocyclus nassatus</name>
    <name type="common">Nematode worm</name>
    <dbReference type="NCBI Taxonomy" id="53992"/>
    <lineage>
        <taxon>Eukaryota</taxon>
        <taxon>Metazoa</taxon>
        <taxon>Ecdysozoa</taxon>
        <taxon>Nematoda</taxon>
        <taxon>Chromadorea</taxon>
        <taxon>Rhabditida</taxon>
        <taxon>Rhabditina</taxon>
        <taxon>Rhabditomorpha</taxon>
        <taxon>Strongyloidea</taxon>
        <taxon>Strongylidae</taxon>
        <taxon>Cylicocyclus</taxon>
    </lineage>
</organism>
<dbReference type="InterPro" id="IPR016186">
    <property type="entry name" value="C-type_lectin-like/link_sf"/>
</dbReference>
<feature type="signal peptide" evidence="1">
    <location>
        <begin position="1"/>
        <end position="17"/>
    </location>
</feature>
<evidence type="ECO:0000313" key="4">
    <source>
        <dbReference type="Proteomes" id="UP001176961"/>
    </source>
</evidence>
<evidence type="ECO:0000259" key="2">
    <source>
        <dbReference type="PROSITE" id="PS50041"/>
    </source>
</evidence>
<evidence type="ECO:0000313" key="3">
    <source>
        <dbReference type="EMBL" id="CAJ0594092.1"/>
    </source>
</evidence>
<protein>
    <recommendedName>
        <fullName evidence="2">C-type lectin domain-containing protein</fullName>
    </recommendedName>
</protein>
<dbReference type="InterPro" id="IPR001304">
    <property type="entry name" value="C-type_lectin-like"/>
</dbReference>
<reference evidence="3" key="1">
    <citation type="submission" date="2023-07" db="EMBL/GenBank/DDBJ databases">
        <authorList>
            <consortium name="CYATHOMIX"/>
        </authorList>
    </citation>
    <scope>NUCLEOTIDE SEQUENCE</scope>
    <source>
        <strain evidence="3">N/A</strain>
    </source>
</reference>
<dbReference type="Pfam" id="PF00059">
    <property type="entry name" value="Lectin_C"/>
    <property type="match status" value="1"/>
</dbReference>
<dbReference type="SMART" id="SM00034">
    <property type="entry name" value="CLECT"/>
    <property type="match status" value="1"/>
</dbReference>
<name>A0AA36GL52_CYLNA</name>
<comment type="caution">
    <text evidence="3">The sequence shown here is derived from an EMBL/GenBank/DDBJ whole genome shotgun (WGS) entry which is preliminary data.</text>
</comment>
<dbReference type="SUPFAM" id="SSF56436">
    <property type="entry name" value="C-type lectin-like"/>
    <property type="match status" value="1"/>
</dbReference>
<accession>A0AA36GL52</accession>
<proteinExistence type="predicted"/>
<feature type="domain" description="C-type lectin" evidence="2">
    <location>
        <begin position="60"/>
        <end position="178"/>
    </location>
</feature>
<keyword evidence="1" id="KW-0732">Signal</keyword>
<dbReference type="InterPro" id="IPR016187">
    <property type="entry name" value="CTDL_fold"/>
</dbReference>
<dbReference type="PANTHER" id="PTHR22803">
    <property type="entry name" value="MANNOSE, PHOSPHOLIPASE, LECTIN RECEPTOR RELATED"/>
    <property type="match status" value="1"/>
</dbReference>
<dbReference type="InterPro" id="IPR050111">
    <property type="entry name" value="C-type_lectin/snaclec_domain"/>
</dbReference>
<evidence type="ECO:0000256" key="1">
    <source>
        <dbReference type="SAM" id="SignalP"/>
    </source>
</evidence>
<feature type="chain" id="PRO_5041318301" description="C-type lectin domain-containing protein" evidence="1">
    <location>
        <begin position="18"/>
        <end position="193"/>
    </location>
</feature>
<sequence length="193" mass="22021">MSSIMFWFFVWITLASTSINPSSNELISKSLDQFPGFSSLKDSHEACPGHCESGWTHFDKNDACYKTFYNANAYDAEYICNTLGGHLTSIHSSDENMFVAELAKMGKPYSEYRDLTWIGLWKEGKSGNWTWTDGTKVDYLRWATGALDSGYPCAMLYSDPHVDLRESILYQQWDDYHCAATLRAFVCKKTALY</sequence>
<dbReference type="Gene3D" id="3.10.100.10">
    <property type="entry name" value="Mannose-Binding Protein A, subunit A"/>
    <property type="match status" value="1"/>
</dbReference>
<dbReference type="PROSITE" id="PS50041">
    <property type="entry name" value="C_TYPE_LECTIN_2"/>
    <property type="match status" value="1"/>
</dbReference>
<dbReference type="EMBL" id="CATQJL010000112">
    <property type="protein sequence ID" value="CAJ0594092.1"/>
    <property type="molecule type" value="Genomic_DNA"/>
</dbReference>
<keyword evidence="4" id="KW-1185">Reference proteome</keyword>
<dbReference type="AlphaFoldDB" id="A0AA36GL52"/>
<dbReference type="Proteomes" id="UP001176961">
    <property type="component" value="Unassembled WGS sequence"/>
</dbReference>
<gene>
    <name evidence="3" type="ORF">CYNAS_LOCUS6075</name>
</gene>